<accession>A0A3N6MEZ0</accession>
<gene>
    <name evidence="2" type="ORF">EA472_04560</name>
</gene>
<comment type="caution">
    <text evidence="2">The sequence shown here is derived from an EMBL/GenBank/DDBJ whole genome shotgun (WGS) entry which is preliminary data.</text>
</comment>
<evidence type="ECO:0000313" key="2">
    <source>
        <dbReference type="EMBL" id="RQH02574.1"/>
    </source>
</evidence>
<feature type="region of interest" description="Disordered" evidence="1">
    <location>
        <begin position="1"/>
        <end position="92"/>
    </location>
</feature>
<sequence length="151" mass="16820">MKPPPDGSAVRQYQLRSRRPSSSTAERDQRAGTGRNSIGASEHPRSKNPTTRVENRSRDRPRDGRTIARNGSSNRSVPIGKPARWPGKSPFNRFGHVEFIGRFERKREVSSVHRVVSLRGAGNSVEQIKRSASVDRVLGGRSRASMTCSER</sequence>
<dbReference type="Proteomes" id="UP000281431">
    <property type="component" value="Unassembled WGS sequence"/>
</dbReference>
<reference evidence="2 3" key="1">
    <citation type="submission" date="2018-10" db="EMBL/GenBank/DDBJ databases">
        <title>Natrarchaeobius chitinivorans gen. nov., sp. nov., and Natrarchaeobius haloalkaliphilus sp. nov., alkaliphilic, chitin-utilizing haloarchaea from hypersaline alkaline lakes.</title>
        <authorList>
            <person name="Sorokin D.Y."/>
            <person name="Elcheninov A.G."/>
            <person name="Kostrikina N.A."/>
            <person name="Bale N.J."/>
            <person name="Sinninghe Damste J.S."/>
            <person name="Khijniak T.V."/>
            <person name="Kublanov I.V."/>
            <person name="Toshchakov S.V."/>
        </authorList>
    </citation>
    <scope>NUCLEOTIDE SEQUENCE [LARGE SCALE GENOMIC DNA]</scope>
    <source>
        <strain evidence="2 3">AArcht7</strain>
    </source>
</reference>
<evidence type="ECO:0000256" key="1">
    <source>
        <dbReference type="SAM" id="MobiDB-lite"/>
    </source>
</evidence>
<proteinExistence type="predicted"/>
<evidence type="ECO:0000313" key="3">
    <source>
        <dbReference type="Proteomes" id="UP000281431"/>
    </source>
</evidence>
<name>A0A3N6MEZ0_NATCH</name>
<organism evidence="2 3">
    <name type="scientific">Natrarchaeobius chitinivorans</name>
    <dbReference type="NCBI Taxonomy" id="1679083"/>
    <lineage>
        <taxon>Archaea</taxon>
        <taxon>Methanobacteriati</taxon>
        <taxon>Methanobacteriota</taxon>
        <taxon>Stenosarchaea group</taxon>
        <taxon>Halobacteria</taxon>
        <taxon>Halobacteriales</taxon>
        <taxon>Natrialbaceae</taxon>
        <taxon>Natrarchaeobius</taxon>
    </lineage>
</organism>
<protein>
    <submittedName>
        <fullName evidence="2">Uncharacterized protein</fullName>
    </submittedName>
</protein>
<dbReference type="EMBL" id="REFZ01000002">
    <property type="protein sequence ID" value="RQH02574.1"/>
    <property type="molecule type" value="Genomic_DNA"/>
</dbReference>
<feature type="compositionally biased region" description="Basic and acidic residues" evidence="1">
    <location>
        <begin position="53"/>
        <end position="66"/>
    </location>
</feature>
<dbReference type="AlphaFoldDB" id="A0A3N6MEZ0"/>
<keyword evidence="3" id="KW-1185">Reference proteome</keyword>